<dbReference type="SUPFAM" id="SSF52518">
    <property type="entry name" value="Thiamin diphosphate-binding fold (THDP-binding)"/>
    <property type="match status" value="1"/>
</dbReference>
<feature type="region of interest" description="Disordered" evidence="2">
    <location>
        <begin position="554"/>
        <end position="609"/>
    </location>
</feature>
<feature type="compositionally biased region" description="Basic and acidic residues" evidence="2">
    <location>
        <begin position="475"/>
        <end position="487"/>
    </location>
</feature>
<feature type="region of interest" description="Disordered" evidence="2">
    <location>
        <begin position="640"/>
        <end position="690"/>
    </location>
</feature>
<dbReference type="InterPro" id="IPR051157">
    <property type="entry name" value="PDH/Transketolase"/>
</dbReference>
<accession>A0A813JXW6</accession>
<dbReference type="SMART" id="SM00015">
    <property type="entry name" value="IQ"/>
    <property type="match status" value="3"/>
</dbReference>
<organism evidence="4 5">
    <name type="scientific">Polarella glacialis</name>
    <name type="common">Dinoflagellate</name>
    <dbReference type="NCBI Taxonomy" id="89957"/>
    <lineage>
        <taxon>Eukaryota</taxon>
        <taxon>Sar</taxon>
        <taxon>Alveolata</taxon>
        <taxon>Dinophyceae</taxon>
        <taxon>Suessiales</taxon>
        <taxon>Suessiaceae</taxon>
        <taxon>Polarella</taxon>
    </lineage>
</organism>
<protein>
    <recommendedName>
        <fullName evidence="3">Pyruvate dehydrogenase E1 component middle domain-containing protein</fullName>
    </recommendedName>
</protein>
<reference evidence="4" key="1">
    <citation type="submission" date="2021-02" db="EMBL/GenBank/DDBJ databases">
        <authorList>
            <person name="Dougan E. K."/>
            <person name="Rhodes N."/>
            <person name="Thang M."/>
            <person name="Chan C."/>
        </authorList>
    </citation>
    <scope>NUCLEOTIDE SEQUENCE</scope>
</reference>
<comment type="caution">
    <text evidence="4">The sequence shown here is derived from an EMBL/GenBank/DDBJ whole genome shotgun (WGS) entry which is preliminary data.</text>
</comment>
<evidence type="ECO:0000313" key="5">
    <source>
        <dbReference type="Proteomes" id="UP000626109"/>
    </source>
</evidence>
<dbReference type="PANTHER" id="PTHR43825">
    <property type="entry name" value="PYRUVATE DEHYDROGENASE E1 COMPONENT"/>
    <property type="match status" value="1"/>
</dbReference>
<dbReference type="PROSITE" id="PS50096">
    <property type="entry name" value="IQ"/>
    <property type="match status" value="2"/>
</dbReference>
<name>A0A813JXW6_POLGL</name>
<feature type="region of interest" description="Disordered" evidence="2">
    <location>
        <begin position="475"/>
        <end position="532"/>
    </location>
</feature>
<dbReference type="InterPro" id="IPR000048">
    <property type="entry name" value="IQ_motif_EF-hand-BS"/>
</dbReference>
<sequence>MMSFRDVLNIPLTDDQIANPVGGEFFRNPGPESPEVKYIKAQRDRLGGYLPLRTPAKVSDIIELPKADTYKMFDAGSPKAMSTTMAFAGLLRKLMKSGDFGKRCVPMVTDEARTFGLNSFFHEFKIHAPFGQHYTPVDHDILMKYSEELVRLRPELAVHSARRKKLSEELNQARRAEAHERELVKASRMSRKERTALLMQRFRAAVNSVMMRNRIIFAMSAKLRTKNDMGPKLPQQLREQLYALQHSVHGLKYQEPDRIRGATRLQSWWRGVLDRRLVILLDITRGLWKVKAYMEKAAIKVQGWYRARFTRNQWKAKILHRVRKRQQEEADYHEQKIRVAIQLQRAARARLARKRLDEAKALRKRMLLAEGITEEEEAEKERGESEADKRARTILVDTWKPRSIDQPLTLEDVRGRLPPRDQELEKIREEGLVPFYWNFATDTIRHRIGGPAALRIQRQLGVGVGSMKRQKDYFRAEREGDVSEDGHSASSSRRHAEDDPSASDDDSEGANMPFFTRQDDPDDDEAALGGNWNVYPEGLSEGFLQGLPEDIWPKNRASARSKSTARRAERRAARRRQQRLAAKPPPPPPSHSEKRALAREAAQRAAEAAAAAATAAEAVAHLQHPLLDGMLPNMPQHVLLPRILPPAGPPTGRPRPQRKEKPQDPDDDCSWGDATSFYGGGRKNQDSSQRFDILAADTADELLAMEW</sequence>
<feature type="coiled-coil region" evidence="1">
    <location>
        <begin position="156"/>
        <end position="183"/>
    </location>
</feature>
<evidence type="ECO:0000256" key="2">
    <source>
        <dbReference type="SAM" id="MobiDB-lite"/>
    </source>
</evidence>
<evidence type="ECO:0000256" key="1">
    <source>
        <dbReference type="SAM" id="Coils"/>
    </source>
</evidence>
<evidence type="ECO:0000313" key="4">
    <source>
        <dbReference type="EMBL" id="CAE8689165.1"/>
    </source>
</evidence>
<dbReference type="InterPro" id="IPR041621">
    <property type="entry name" value="PDH_E1_M"/>
</dbReference>
<feature type="compositionally biased region" description="Pro residues" evidence="2">
    <location>
        <begin position="643"/>
        <end position="653"/>
    </location>
</feature>
<dbReference type="Pfam" id="PF17831">
    <property type="entry name" value="PDH_E1_M"/>
    <property type="match status" value="1"/>
</dbReference>
<feature type="compositionally biased region" description="Acidic residues" evidence="2">
    <location>
        <begin position="499"/>
        <end position="508"/>
    </location>
</feature>
<dbReference type="Proteomes" id="UP000626109">
    <property type="component" value="Unassembled WGS sequence"/>
</dbReference>
<dbReference type="Gene3D" id="3.40.50.970">
    <property type="match status" value="1"/>
</dbReference>
<evidence type="ECO:0000259" key="3">
    <source>
        <dbReference type="Pfam" id="PF17831"/>
    </source>
</evidence>
<proteinExistence type="predicted"/>
<feature type="compositionally biased region" description="Basic and acidic residues" evidence="2">
    <location>
        <begin position="591"/>
        <end position="602"/>
    </location>
</feature>
<keyword evidence="1" id="KW-0175">Coiled coil</keyword>
<dbReference type="InterPro" id="IPR029061">
    <property type="entry name" value="THDP-binding"/>
</dbReference>
<gene>
    <name evidence="4" type="ORF">PGLA2088_LOCUS26344</name>
</gene>
<dbReference type="Pfam" id="PF00612">
    <property type="entry name" value="IQ"/>
    <property type="match status" value="1"/>
</dbReference>
<dbReference type="EMBL" id="CAJNNW010027028">
    <property type="protein sequence ID" value="CAE8689165.1"/>
    <property type="molecule type" value="Genomic_DNA"/>
</dbReference>
<dbReference type="PANTHER" id="PTHR43825:SF3">
    <property type="entry name" value="PYRUVATE DEHYDROGENASE E1 COMPONENT"/>
    <property type="match status" value="1"/>
</dbReference>
<dbReference type="Gene3D" id="1.20.5.190">
    <property type="match status" value="1"/>
</dbReference>
<dbReference type="AlphaFoldDB" id="A0A813JXW6"/>
<feature type="domain" description="Pyruvate dehydrogenase E1 component middle" evidence="3">
    <location>
        <begin position="78"/>
        <end position="148"/>
    </location>
</feature>